<feature type="transmembrane region" description="Helical" evidence="1">
    <location>
        <begin position="104"/>
        <end position="123"/>
    </location>
</feature>
<keyword evidence="1" id="KW-1133">Transmembrane helix</keyword>
<feature type="transmembrane region" description="Helical" evidence="1">
    <location>
        <begin position="150"/>
        <end position="175"/>
    </location>
</feature>
<keyword evidence="1" id="KW-0812">Transmembrane</keyword>
<keyword evidence="4" id="KW-1185">Reference proteome</keyword>
<feature type="domain" description="DUF6533" evidence="2">
    <location>
        <begin position="28"/>
        <end position="66"/>
    </location>
</feature>
<dbReference type="Proteomes" id="UP000298030">
    <property type="component" value="Unassembled WGS sequence"/>
</dbReference>
<dbReference type="OrthoDB" id="2638860at2759"/>
<comment type="caution">
    <text evidence="3">The sequence shown here is derived from an EMBL/GenBank/DDBJ whole genome shotgun (WGS) entry which is preliminary data.</text>
</comment>
<accession>A0A4Y7TC91</accession>
<gene>
    <name evidence="3" type="ORF">FA13DRAFT_1791876</name>
</gene>
<evidence type="ECO:0000313" key="4">
    <source>
        <dbReference type="Proteomes" id="UP000298030"/>
    </source>
</evidence>
<organism evidence="3 4">
    <name type="scientific">Coprinellus micaceus</name>
    <name type="common">Glistening ink-cap mushroom</name>
    <name type="synonym">Coprinus micaceus</name>
    <dbReference type="NCBI Taxonomy" id="71717"/>
    <lineage>
        <taxon>Eukaryota</taxon>
        <taxon>Fungi</taxon>
        <taxon>Dikarya</taxon>
        <taxon>Basidiomycota</taxon>
        <taxon>Agaricomycotina</taxon>
        <taxon>Agaricomycetes</taxon>
        <taxon>Agaricomycetidae</taxon>
        <taxon>Agaricales</taxon>
        <taxon>Agaricineae</taxon>
        <taxon>Psathyrellaceae</taxon>
        <taxon>Coprinellus</taxon>
    </lineage>
</organism>
<protein>
    <recommendedName>
        <fullName evidence="2">DUF6533 domain-containing protein</fullName>
    </recommendedName>
</protein>
<evidence type="ECO:0000256" key="1">
    <source>
        <dbReference type="SAM" id="Phobius"/>
    </source>
</evidence>
<dbReference type="AlphaFoldDB" id="A0A4Y7TC91"/>
<proteinExistence type="predicted"/>
<name>A0A4Y7TC91_COPMI</name>
<feature type="transmembrane region" description="Helical" evidence="1">
    <location>
        <begin position="68"/>
        <end position="92"/>
    </location>
</feature>
<dbReference type="Pfam" id="PF20151">
    <property type="entry name" value="DUF6533"/>
    <property type="match status" value="1"/>
</dbReference>
<reference evidence="3 4" key="1">
    <citation type="journal article" date="2019" name="Nat. Ecol. Evol.">
        <title>Megaphylogeny resolves global patterns of mushroom evolution.</title>
        <authorList>
            <person name="Varga T."/>
            <person name="Krizsan K."/>
            <person name="Foldi C."/>
            <person name="Dima B."/>
            <person name="Sanchez-Garcia M."/>
            <person name="Sanchez-Ramirez S."/>
            <person name="Szollosi G.J."/>
            <person name="Szarkandi J.G."/>
            <person name="Papp V."/>
            <person name="Albert L."/>
            <person name="Andreopoulos W."/>
            <person name="Angelini C."/>
            <person name="Antonin V."/>
            <person name="Barry K.W."/>
            <person name="Bougher N.L."/>
            <person name="Buchanan P."/>
            <person name="Buyck B."/>
            <person name="Bense V."/>
            <person name="Catcheside P."/>
            <person name="Chovatia M."/>
            <person name="Cooper J."/>
            <person name="Damon W."/>
            <person name="Desjardin D."/>
            <person name="Finy P."/>
            <person name="Geml J."/>
            <person name="Haridas S."/>
            <person name="Hughes K."/>
            <person name="Justo A."/>
            <person name="Karasinski D."/>
            <person name="Kautmanova I."/>
            <person name="Kiss B."/>
            <person name="Kocsube S."/>
            <person name="Kotiranta H."/>
            <person name="LaButti K.M."/>
            <person name="Lechner B.E."/>
            <person name="Liimatainen K."/>
            <person name="Lipzen A."/>
            <person name="Lukacs Z."/>
            <person name="Mihaltcheva S."/>
            <person name="Morgado L.N."/>
            <person name="Niskanen T."/>
            <person name="Noordeloos M.E."/>
            <person name="Ohm R.A."/>
            <person name="Ortiz-Santana B."/>
            <person name="Ovrebo C."/>
            <person name="Racz N."/>
            <person name="Riley R."/>
            <person name="Savchenko A."/>
            <person name="Shiryaev A."/>
            <person name="Soop K."/>
            <person name="Spirin V."/>
            <person name="Szebenyi C."/>
            <person name="Tomsovsky M."/>
            <person name="Tulloss R.E."/>
            <person name="Uehling J."/>
            <person name="Grigoriev I.V."/>
            <person name="Vagvolgyi C."/>
            <person name="Papp T."/>
            <person name="Martin F.M."/>
            <person name="Miettinen O."/>
            <person name="Hibbett D.S."/>
            <person name="Nagy L.G."/>
        </authorList>
    </citation>
    <scope>NUCLEOTIDE SEQUENCE [LARGE SCALE GENOMIC DNA]</scope>
    <source>
        <strain evidence="3 4">FP101781</strain>
    </source>
</reference>
<dbReference type="InterPro" id="IPR045340">
    <property type="entry name" value="DUF6533"/>
</dbReference>
<evidence type="ECO:0000259" key="2">
    <source>
        <dbReference type="Pfam" id="PF20151"/>
    </source>
</evidence>
<keyword evidence="1" id="KW-0472">Membrane</keyword>
<feature type="transmembrane region" description="Helical" evidence="1">
    <location>
        <begin position="196"/>
        <end position="216"/>
    </location>
</feature>
<dbReference type="EMBL" id="QPFP01000020">
    <property type="protein sequence ID" value="TEB31179.1"/>
    <property type="molecule type" value="Genomic_DNA"/>
</dbReference>
<evidence type="ECO:0000313" key="3">
    <source>
        <dbReference type="EMBL" id="TEB31179.1"/>
    </source>
</evidence>
<sequence>MSVVGSVSPSKLSALVNASRLVNDVRFGGLALMIVDYMHTLPAEVRLIWPTRLSTSKVIFMAGRYGNFVLTITECLFLEVILSLLNEGIMYIRVLAFSGRNQRVLYLLVLAYVATCALAFALLGKWIQSSVVSAGAIPGLGCSLLADSDIYVTVMHVVLLTSITLLVVMLLVIGFRRYRMAGVSIWEQGGSLLHQFYRAGLWYFLVLLALNVANIIVNLVGYRYMLLRLQIHLHGMLVTRIVLQLRRYAEENQTVLLGATDILAEDEAAMAGFAMPNRRGSALEPIHFATPPQGESVELSLAIRSHVPGSILPQLTSLAPDCSPDRECLSCLGLFAFYF</sequence>